<evidence type="ECO:0000256" key="1">
    <source>
        <dbReference type="SAM" id="MobiDB-lite"/>
    </source>
</evidence>
<evidence type="ECO:0000313" key="4">
    <source>
        <dbReference type="Proteomes" id="UP000028090"/>
    </source>
</evidence>
<accession>A0A081Q455</accession>
<evidence type="ECO:0000313" key="3">
    <source>
        <dbReference type="EMBL" id="KEQ37728.1"/>
    </source>
</evidence>
<keyword evidence="2" id="KW-0732">Signal</keyword>
<gene>
    <name evidence="3" type="ORF">SK629_0464</name>
</gene>
<evidence type="ECO:0008006" key="5">
    <source>
        <dbReference type="Google" id="ProtNLM"/>
    </source>
</evidence>
<dbReference type="PROSITE" id="PS51257">
    <property type="entry name" value="PROKAR_LIPOPROTEIN"/>
    <property type="match status" value="1"/>
</dbReference>
<dbReference type="AlphaFoldDB" id="A0A081Q455"/>
<proteinExistence type="predicted"/>
<comment type="caution">
    <text evidence="3">The sequence shown here is derived from an EMBL/GenBank/DDBJ whole genome shotgun (WGS) entry which is preliminary data.</text>
</comment>
<organism evidence="3 4">
    <name type="scientific">Streptococcus mitis</name>
    <dbReference type="NCBI Taxonomy" id="28037"/>
    <lineage>
        <taxon>Bacteria</taxon>
        <taxon>Bacillati</taxon>
        <taxon>Bacillota</taxon>
        <taxon>Bacilli</taxon>
        <taxon>Lactobacillales</taxon>
        <taxon>Streptococcaceae</taxon>
        <taxon>Streptococcus</taxon>
        <taxon>Streptococcus mitis group</taxon>
    </lineage>
</organism>
<feature type="signal peptide" evidence="2">
    <location>
        <begin position="1"/>
        <end position="19"/>
    </location>
</feature>
<sequence>MKKLLGTSAILLSATLLVACSNNQSTTKDSSEQPKTEQKNTTSTNTKAKVDNSKYDNLISEIKSKLDPESTGAISVKIQNNVIDSDSSEPHDTIMILLTGTAKDNAKETMAAINSNSATTNQQNAITVFRMSISEFAKKLPDDNTTLSLGYEKSADQYDLIAKSSKQKDFIPVGEIIVN</sequence>
<dbReference type="RefSeq" id="WP_042900398.1">
    <property type="nucleotide sequence ID" value="NZ_JPFU01000005.1"/>
</dbReference>
<protein>
    <recommendedName>
        <fullName evidence="5">Lipoprotein</fullName>
    </recommendedName>
</protein>
<dbReference type="PATRIC" id="fig|28037.95.peg.425"/>
<feature type="compositionally biased region" description="Basic and acidic residues" evidence="1">
    <location>
        <begin position="29"/>
        <end position="38"/>
    </location>
</feature>
<feature type="chain" id="PRO_5039272915" description="Lipoprotein" evidence="2">
    <location>
        <begin position="20"/>
        <end position="179"/>
    </location>
</feature>
<dbReference type="Proteomes" id="UP000028090">
    <property type="component" value="Unassembled WGS sequence"/>
</dbReference>
<dbReference type="EMBL" id="JPFU01000005">
    <property type="protein sequence ID" value="KEQ37728.1"/>
    <property type="molecule type" value="Genomic_DNA"/>
</dbReference>
<evidence type="ECO:0000256" key="2">
    <source>
        <dbReference type="SAM" id="SignalP"/>
    </source>
</evidence>
<dbReference type="OrthoDB" id="2220050at2"/>
<reference evidence="3 4" key="1">
    <citation type="submission" date="2014-05" db="EMBL/GenBank/DDBJ databases">
        <authorList>
            <person name="Daugherty S.C."/>
            <person name="Tallon L.J."/>
            <person name="Sadzewicz L."/>
            <person name="Kilian M."/>
            <person name="Tettelin H."/>
        </authorList>
    </citation>
    <scope>NUCLEOTIDE SEQUENCE [LARGE SCALE GENOMIC DNA]</scope>
    <source>
        <strain evidence="3 4">SK629</strain>
    </source>
</reference>
<feature type="region of interest" description="Disordered" evidence="1">
    <location>
        <begin position="24"/>
        <end position="49"/>
    </location>
</feature>
<name>A0A081Q455_STRMT</name>